<keyword evidence="1" id="KW-0460">Magnesium</keyword>
<dbReference type="RefSeq" id="WP_158955930.1">
    <property type="nucleotide sequence ID" value="NZ_CP046915.1"/>
</dbReference>
<dbReference type="Gene3D" id="3.50.30.40">
    <property type="entry name" value="Ribonuclease E inhibitor RraA/RraA-like"/>
    <property type="match status" value="1"/>
</dbReference>
<evidence type="ECO:0000313" key="2">
    <source>
        <dbReference type="EMBL" id="QGZ65470.1"/>
    </source>
</evidence>
<evidence type="ECO:0000313" key="3">
    <source>
        <dbReference type="Proteomes" id="UP000433577"/>
    </source>
</evidence>
<dbReference type="AlphaFoldDB" id="A0A7Z2GPS5"/>
<dbReference type="PANTHER" id="PTHR33254:SF16">
    <property type="entry name" value="BLR3842 PROTEIN"/>
    <property type="match status" value="1"/>
</dbReference>
<dbReference type="InterPro" id="IPR036704">
    <property type="entry name" value="RraA/RraA-like_sf"/>
</dbReference>
<dbReference type="InterPro" id="IPR005493">
    <property type="entry name" value="RraA/RraA-like"/>
</dbReference>
<proteinExistence type="predicted"/>
<feature type="binding site" evidence="1">
    <location>
        <position position="138"/>
    </location>
    <ligand>
        <name>Mg(2+)</name>
        <dbReference type="ChEBI" id="CHEBI:18420"/>
    </ligand>
</feature>
<name>A0A7Z2GPS5_9BURK</name>
<keyword evidence="1" id="KW-0479">Metal-binding</keyword>
<accession>A0A7Z2GPS5</accession>
<keyword evidence="3" id="KW-1185">Reference proteome</keyword>
<dbReference type="Pfam" id="PF03737">
    <property type="entry name" value="RraA-like"/>
    <property type="match status" value="1"/>
</dbReference>
<dbReference type="SUPFAM" id="SSF89562">
    <property type="entry name" value="RraA-like"/>
    <property type="match status" value="1"/>
</dbReference>
<organism evidence="2 3">
    <name type="scientific">Paraburkholderia acidisoli</name>
    <dbReference type="NCBI Taxonomy" id="2571748"/>
    <lineage>
        <taxon>Bacteria</taxon>
        <taxon>Pseudomonadati</taxon>
        <taxon>Pseudomonadota</taxon>
        <taxon>Betaproteobacteria</taxon>
        <taxon>Burkholderiales</taxon>
        <taxon>Burkholderiaceae</taxon>
        <taxon>Paraburkholderia</taxon>
    </lineage>
</organism>
<feature type="binding site" evidence="1">
    <location>
        <begin position="115"/>
        <end position="118"/>
    </location>
    <ligand>
        <name>substrate</name>
    </ligand>
</feature>
<dbReference type="GO" id="GO:0046872">
    <property type="term" value="F:metal ion binding"/>
    <property type="evidence" value="ECO:0007669"/>
    <property type="project" value="UniProtKB-KW"/>
</dbReference>
<gene>
    <name evidence="2" type="ORF">FAZ98_27335</name>
</gene>
<feature type="binding site" evidence="1">
    <location>
        <position position="137"/>
    </location>
    <ligand>
        <name>substrate</name>
    </ligand>
</feature>
<dbReference type="KEGG" id="pacs:FAZ98_27335"/>
<reference evidence="2 3" key="1">
    <citation type="submission" date="2019-12" db="EMBL/GenBank/DDBJ databases">
        <title>Paraburkholderia acidiphila 7Q-K02 sp. nov and Paraburkholderia acidisoli DHF22 sp. nov., two strains isolated from forest soil.</title>
        <authorList>
            <person name="Gao Z."/>
            <person name="Qiu L."/>
        </authorList>
    </citation>
    <scope>NUCLEOTIDE SEQUENCE [LARGE SCALE GENOMIC DNA]</scope>
    <source>
        <strain evidence="2 3">DHF22</strain>
    </source>
</reference>
<dbReference type="NCBIfam" id="NF006093">
    <property type="entry name" value="PRK08245.1"/>
    <property type="match status" value="1"/>
</dbReference>
<dbReference type="PANTHER" id="PTHR33254">
    <property type="entry name" value="4-HYDROXY-4-METHYL-2-OXOGLUTARATE ALDOLASE 3-RELATED"/>
    <property type="match status" value="1"/>
</dbReference>
<dbReference type="CDD" id="cd16841">
    <property type="entry name" value="RraA_family"/>
    <property type="match status" value="1"/>
</dbReference>
<comment type="cofactor">
    <cofactor evidence="1">
        <name>Mg(2+)</name>
        <dbReference type="ChEBI" id="CHEBI:18420"/>
    </cofactor>
</comment>
<dbReference type="EMBL" id="CP046915">
    <property type="protein sequence ID" value="QGZ65470.1"/>
    <property type="molecule type" value="Genomic_DNA"/>
</dbReference>
<evidence type="ECO:0000256" key="1">
    <source>
        <dbReference type="PIRSR" id="PIRSR605493-1"/>
    </source>
</evidence>
<dbReference type="Proteomes" id="UP000433577">
    <property type="component" value="Chromosome 3"/>
</dbReference>
<sequence length="250" mass="26652">MTASTHDTQHVNVSDAALEQLRHVSTATLTTQLFKRGLRNVFLQGVGPLVKPAPGVPNLVGPAFTLRNIPAREDLDHVGVFQDPDHPQRKAVESAPAGSVLVQDCRGEQSVASVGSILALRLAKRGVAGMVSDGPVRDSGTISGLGLPLWCTGASAPLNLAKHHAVDINVPIACGGVPVYPGDIVVADVDGVVIVPREMAEEVARDAAEQELMEEFITQRIDEGRPLRGTYPPNEETLAAYREWRAQQGK</sequence>
<dbReference type="OrthoDB" id="9805307at2"/>
<protein>
    <submittedName>
        <fullName evidence="2">Ribonuclease activity regulator RraA</fullName>
    </submittedName>
</protein>